<dbReference type="Gene3D" id="1.20.1250.20">
    <property type="entry name" value="MFS general substrate transporter like domains"/>
    <property type="match status" value="2"/>
</dbReference>
<dbReference type="Proteomes" id="UP000092177">
    <property type="component" value="Chromosome 4"/>
</dbReference>
<feature type="transmembrane region" description="Helical" evidence="7">
    <location>
        <begin position="445"/>
        <end position="466"/>
    </location>
</feature>
<evidence type="ECO:0000256" key="3">
    <source>
        <dbReference type="ARBA" id="ARBA00022692"/>
    </source>
</evidence>
<keyword evidence="2" id="KW-0813">Transport</keyword>
<feature type="region of interest" description="Disordered" evidence="6">
    <location>
        <begin position="1"/>
        <end position="33"/>
    </location>
</feature>
<evidence type="ECO:0000256" key="7">
    <source>
        <dbReference type="SAM" id="Phobius"/>
    </source>
</evidence>
<sequence>MALNPDSVQTSKSTPTNDSGVQNANEKVVRVSDSETTQKIRHRILEERAGDRVAEKPYTNISSLWRRQTISHKPDEIATQPSVFDDPQLAVYFQPSENYENRHRFDPDFRWTWAEETPLVKKIDWRVTAWSCVAFFALDLDRSNISQANSDNFLDDLGLDTNDYNFGQTVFRVSFLLAELPSQLISKKIGPLALFWMANRLTDVIAPLLAYGLLRLRGYHGYEGWRWLFLLEGILTLVIGIWSVFIMVPSPTQTRAPWRPKGWFTEHEEKIMVTRILRDDPSKSDMHNRQAITFKMLWESLCDYDLWPIYIIGLTFGVPAGPPDQYLTLTLRQLGFDTFDTNLLSIPCQVTTTLNLTKDDTDVAVDMVLGENQSAGPAWRFRSVVALTMRDCPCGHTIRCQSMGLICIGDCAAVLPLAPSHIQSIISANIYRRDDRPQYRRGNRVLVGIASLNIVVYACAKFYYVWRNKQRDQIWDAMSPEERQRYLDTTTDKGSKRLDFRFVS</sequence>
<keyword evidence="5 7" id="KW-0472">Membrane</keyword>
<keyword evidence="4 7" id="KW-1133">Transmembrane helix</keyword>
<organism evidence="8 9">
    <name type="scientific">Colletotrichum higginsianum (strain IMI 349063)</name>
    <name type="common">Crucifer anthracnose fungus</name>
    <dbReference type="NCBI Taxonomy" id="759273"/>
    <lineage>
        <taxon>Eukaryota</taxon>
        <taxon>Fungi</taxon>
        <taxon>Dikarya</taxon>
        <taxon>Ascomycota</taxon>
        <taxon>Pezizomycotina</taxon>
        <taxon>Sordariomycetes</taxon>
        <taxon>Hypocreomycetidae</taxon>
        <taxon>Glomerellales</taxon>
        <taxon>Glomerellaceae</taxon>
        <taxon>Colletotrichum</taxon>
        <taxon>Colletotrichum destructivum species complex</taxon>
    </lineage>
</organism>
<dbReference type="GO" id="GO:0016020">
    <property type="term" value="C:membrane"/>
    <property type="evidence" value="ECO:0007669"/>
    <property type="project" value="UniProtKB-SubCell"/>
</dbReference>
<dbReference type="GeneID" id="28864437"/>
<feature type="transmembrane region" description="Helical" evidence="7">
    <location>
        <begin position="225"/>
        <end position="248"/>
    </location>
</feature>
<evidence type="ECO:0000256" key="4">
    <source>
        <dbReference type="ARBA" id="ARBA00022989"/>
    </source>
</evidence>
<accession>A0A1B7YC17</accession>
<evidence type="ECO:0000313" key="8">
    <source>
        <dbReference type="EMBL" id="OBR09663.1"/>
    </source>
</evidence>
<dbReference type="KEGG" id="chig:CH63R_05355"/>
<dbReference type="VEuPathDB" id="FungiDB:CH63R_05355"/>
<comment type="subcellular location">
    <subcellularLocation>
        <location evidence="1">Membrane</location>
        <topology evidence="1">Multi-pass membrane protein</topology>
    </subcellularLocation>
</comment>
<proteinExistence type="predicted"/>
<dbReference type="PANTHER" id="PTHR43791">
    <property type="entry name" value="PERMEASE-RELATED"/>
    <property type="match status" value="1"/>
</dbReference>
<dbReference type="PANTHER" id="PTHR43791:SF65">
    <property type="entry name" value="MAJOR FACILITATOR SUPERFAMILY (MFS) PROFILE DOMAIN-CONTAINING PROTEIN-RELATED"/>
    <property type="match status" value="1"/>
</dbReference>
<keyword evidence="9" id="KW-1185">Reference proteome</keyword>
<evidence type="ECO:0000256" key="6">
    <source>
        <dbReference type="SAM" id="MobiDB-lite"/>
    </source>
</evidence>
<dbReference type="InterPro" id="IPR036259">
    <property type="entry name" value="MFS_trans_sf"/>
</dbReference>
<dbReference type="SUPFAM" id="SSF103473">
    <property type="entry name" value="MFS general substrate transporter"/>
    <property type="match status" value="1"/>
</dbReference>
<comment type="caution">
    <text evidence="8">The sequence shown here is derived from an EMBL/GenBank/DDBJ whole genome shotgun (WGS) entry which is preliminary data.</text>
</comment>
<evidence type="ECO:0000256" key="1">
    <source>
        <dbReference type="ARBA" id="ARBA00004141"/>
    </source>
</evidence>
<feature type="transmembrane region" description="Helical" evidence="7">
    <location>
        <begin position="192"/>
        <end position="213"/>
    </location>
</feature>
<dbReference type="GO" id="GO:0022857">
    <property type="term" value="F:transmembrane transporter activity"/>
    <property type="evidence" value="ECO:0007669"/>
    <property type="project" value="TreeGrafter"/>
</dbReference>
<gene>
    <name evidence="8" type="ORF">CH63R_05355</name>
</gene>
<name>A0A1B7YC17_COLHI</name>
<dbReference type="EMBL" id="LTAN01000004">
    <property type="protein sequence ID" value="OBR09663.1"/>
    <property type="molecule type" value="Genomic_DNA"/>
</dbReference>
<reference evidence="9" key="1">
    <citation type="journal article" date="2017" name="BMC Genomics">
        <title>Gapless genome assembly of Colletotrichum higginsianum reveals chromosome structure and association of transposable elements with secondary metabolite gene clusters.</title>
        <authorList>
            <person name="Dallery J.-F."/>
            <person name="Lapalu N."/>
            <person name="Zampounis A."/>
            <person name="Pigne S."/>
            <person name="Luyten I."/>
            <person name="Amselem J."/>
            <person name="Wittenberg A.H.J."/>
            <person name="Zhou S."/>
            <person name="de Queiroz M.V."/>
            <person name="Robin G.P."/>
            <person name="Auger A."/>
            <person name="Hainaut M."/>
            <person name="Henrissat B."/>
            <person name="Kim K.-T."/>
            <person name="Lee Y.-H."/>
            <person name="Lespinet O."/>
            <person name="Schwartz D.C."/>
            <person name="Thon M.R."/>
            <person name="O'Connell R.J."/>
        </authorList>
    </citation>
    <scope>NUCLEOTIDE SEQUENCE [LARGE SCALE GENOMIC DNA]</scope>
    <source>
        <strain evidence="9">IMI 349063</strain>
    </source>
</reference>
<dbReference type="AlphaFoldDB" id="A0A1B7YC17"/>
<evidence type="ECO:0000256" key="5">
    <source>
        <dbReference type="ARBA" id="ARBA00023136"/>
    </source>
</evidence>
<evidence type="ECO:0000256" key="2">
    <source>
        <dbReference type="ARBA" id="ARBA00022448"/>
    </source>
</evidence>
<evidence type="ECO:0000313" key="9">
    <source>
        <dbReference type="Proteomes" id="UP000092177"/>
    </source>
</evidence>
<dbReference type="OrthoDB" id="1935484at2759"/>
<protein>
    <submittedName>
        <fullName evidence="8">Major facilitator superfamily transporter</fullName>
    </submittedName>
</protein>
<feature type="compositionally biased region" description="Polar residues" evidence="6">
    <location>
        <begin position="1"/>
        <end position="25"/>
    </location>
</feature>
<keyword evidence="3 7" id="KW-0812">Transmembrane</keyword>
<dbReference type="RefSeq" id="XP_018158180.1">
    <property type="nucleotide sequence ID" value="XM_018300330.1"/>
</dbReference>